<dbReference type="InterPro" id="IPR035669">
    <property type="entry name" value="SGNH_plant_lipase-like"/>
</dbReference>
<evidence type="ECO:0000313" key="4">
    <source>
        <dbReference type="Proteomes" id="UP000796880"/>
    </source>
</evidence>
<evidence type="ECO:0000256" key="1">
    <source>
        <dbReference type="ARBA" id="ARBA00008668"/>
    </source>
</evidence>
<name>A0A8K0MM99_9ROSA</name>
<gene>
    <name evidence="3" type="ORF">FNV43_RR06754</name>
</gene>
<comment type="similarity">
    <text evidence="1">Belongs to the 'GDSL' lipolytic enzyme family.</text>
</comment>
<feature type="transmembrane region" description="Helical" evidence="2">
    <location>
        <begin position="12"/>
        <end position="30"/>
    </location>
</feature>
<keyword evidence="4" id="KW-1185">Reference proteome</keyword>
<reference evidence="3" key="1">
    <citation type="submission" date="2020-03" db="EMBL/GenBank/DDBJ databases">
        <title>A high-quality chromosome-level genome assembly of a woody plant with both climbing and erect habits, Rhamnella rubrinervis.</title>
        <authorList>
            <person name="Lu Z."/>
            <person name="Yang Y."/>
            <person name="Zhu X."/>
            <person name="Sun Y."/>
        </authorList>
    </citation>
    <scope>NUCLEOTIDE SEQUENCE</scope>
    <source>
        <strain evidence="3">BYM</strain>
        <tissue evidence="3">Leaf</tissue>
    </source>
</reference>
<dbReference type="Gene3D" id="3.40.50.1110">
    <property type="entry name" value="SGNH hydrolase"/>
    <property type="match status" value="1"/>
</dbReference>
<keyword evidence="2" id="KW-1133">Transmembrane helix</keyword>
<comment type="caution">
    <text evidence="3">The sequence shown here is derived from an EMBL/GenBank/DDBJ whole genome shotgun (WGS) entry which is preliminary data.</text>
</comment>
<dbReference type="CDD" id="cd01837">
    <property type="entry name" value="SGNH_plant_lipase_like"/>
    <property type="match status" value="1"/>
</dbReference>
<dbReference type="PANTHER" id="PTHR45642:SF35">
    <property type="entry name" value="GDSL ESTERASE_LIPASE APG"/>
    <property type="match status" value="1"/>
</dbReference>
<protein>
    <recommendedName>
        <fullName evidence="5">GDSL esterase/lipase APG</fullName>
    </recommendedName>
</protein>
<evidence type="ECO:0000313" key="3">
    <source>
        <dbReference type="EMBL" id="KAF3450665.1"/>
    </source>
</evidence>
<dbReference type="OrthoDB" id="1600564at2759"/>
<keyword evidence="2" id="KW-0472">Membrane</keyword>
<dbReference type="PANTHER" id="PTHR45642">
    <property type="entry name" value="GDSL ESTERASE/LIPASE EXL3"/>
    <property type="match status" value="1"/>
</dbReference>
<organism evidence="3 4">
    <name type="scientific">Rhamnella rubrinervis</name>
    <dbReference type="NCBI Taxonomy" id="2594499"/>
    <lineage>
        <taxon>Eukaryota</taxon>
        <taxon>Viridiplantae</taxon>
        <taxon>Streptophyta</taxon>
        <taxon>Embryophyta</taxon>
        <taxon>Tracheophyta</taxon>
        <taxon>Spermatophyta</taxon>
        <taxon>Magnoliopsida</taxon>
        <taxon>eudicotyledons</taxon>
        <taxon>Gunneridae</taxon>
        <taxon>Pentapetalae</taxon>
        <taxon>rosids</taxon>
        <taxon>fabids</taxon>
        <taxon>Rosales</taxon>
        <taxon>Rhamnaceae</taxon>
        <taxon>rhamnoid group</taxon>
        <taxon>Rhamneae</taxon>
        <taxon>Rhamnella</taxon>
    </lineage>
</organism>
<dbReference type="InterPro" id="IPR001087">
    <property type="entry name" value="GDSL"/>
</dbReference>
<sequence>MSNPKKLHCYRMDIYNIGGVLVLVFVYALVNGGKAQESTTLFPAIITFGDSSVDVGNNNYLPTHFKANYLPYGMDFINQQPTGRFCNGKLVVDFTAEILGFKTYPPAYLSPQAAGKNLLIGASFGSAASGFDEKAVILNHAIPLFQQLKYFKEYKTKLAKVAGNQKASSIIQDALYILSAGTADFLQNYYFDSSIRKAYTPSQYSSKLVSVFSTFVKDLYGLGARKIGVTSLAPLGCLPAATSVFGYGDENSNRHCLTRLNNDAQAFNKMLNSSAVELKKQLLGLKIVVFDIFNPLYDVVNSPSKYGFVEARRGCCGIRKKGNIVEKSSVLCKPAKSKGTCSNATQYVFWDSVHPSEAANQVVADAMVAQAFPLI</sequence>
<dbReference type="FunFam" id="3.40.50.1110:FF:000003">
    <property type="entry name" value="GDSL esterase/lipase APG"/>
    <property type="match status" value="1"/>
</dbReference>
<dbReference type="InterPro" id="IPR036514">
    <property type="entry name" value="SGNH_hydro_sf"/>
</dbReference>
<dbReference type="AlphaFoldDB" id="A0A8K0MM99"/>
<dbReference type="InterPro" id="IPR050592">
    <property type="entry name" value="GDSL_lipolytic_enzyme"/>
</dbReference>
<keyword evidence="2" id="KW-0812">Transmembrane</keyword>
<dbReference type="SUPFAM" id="SSF52266">
    <property type="entry name" value="SGNH hydrolase"/>
    <property type="match status" value="1"/>
</dbReference>
<dbReference type="EMBL" id="VOIH02000003">
    <property type="protein sequence ID" value="KAF3450665.1"/>
    <property type="molecule type" value="Genomic_DNA"/>
</dbReference>
<dbReference type="Proteomes" id="UP000796880">
    <property type="component" value="Unassembled WGS sequence"/>
</dbReference>
<dbReference type="Pfam" id="PF00657">
    <property type="entry name" value="Lipase_GDSL"/>
    <property type="match status" value="1"/>
</dbReference>
<dbReference type="GO" id="GO:0048046">
    <property type="term" value="C:apoplast"/>
    <property type="evidence" value="ECO:0007669"/>
    <property type="project" value="TreeGrafter"/>
</dbReference>
<accession>A0A8K0MM99</accession>
<evidence type="ECO:0000256" key="2">
    <source>
        <dbReference type="SAM" id="Phobius"/>
    </source>
</evidence>
<dbReference type="GO" id="GO:0016788">
    <property type="term" value="F:hydrolase activity, acting on ester bonds"/>
    <property type="evidence" value="ECO:0007669"/>
    <property type="project" value="InterPro"/>
</dbReference>
<evidence type="ECO:0008006" key="5">
    <source>
        <dbReference type="Google" id="ProtNLM"/>
    </source>
</evidence>
<proteinExistence type="inferred from homology"/>